<reference evidence="1 2" key="1">
    <citation type="submission" date="2023-02" db="EMBL/GenBank/DDBJ databases">
        <title>LHISI_Scaffold_Assembly.</title>
        <authorList>
            <person name="Stuart O.P."/>
            <person name="Cleave R."/>
            <person name="Magrath M.J.L."/>
            <person name="Mikheyev A.S."/>
        </authorList>
    </citation>
    <scope>NUCLEOTIDE SEQUENCE [LARGE SCALE GENOMIC DNA]</scope>
    <source>
        <strain evidence="1">Daus_M_001</strain>
        <tissue evidence="1">Leg muscle</tissue>
    </source>
</reference>
<proteinExistence type="predicted"/>
<name>A0ABQ9HCH3_9NEOP</name>
<sequence>MVPCRKMTPFTVTFDRNLMQDWSGALAPFFLDSPVGKGKKSLKIHSYVHIKYKEDDIMQASPTHTSTFSHFRFSKKTYDMKILRTIRIDPDLLPGVNSAKLEDVRGLYMFMDHESIDWIEDVLEDGKAVSS</sequence>
<comment type="caution">
    <text evidence="1">The sequence shown here is derived from an EMBL/GenBank/DDBJ whole genome shotgun (WGS) entry which is preliminary data.</text>
</comment>
<accession>A0ABQ9HCH3</accession>
<evidence type="ECO:0000313" key="2">
    <source>
        <dbReference type="Proteomes" id="UP001159363"/>
    </source>
</evidence>
<dbReference type="EMBL" id="JARBHB010000006">
    <property type="protein sequence ID" value="KAJ8882013.1"/>
    <property type="molecule type" value="Genomic_DNA"/>
</dbReference>
<evidence type="ECO:0000313" key="1">
    <source>
        <dbReference type="EMBL" id="KAJ8882013.1"/>
    </source>
</evidence>
<gene>
    <name evidence="1" type="ORF">PR048_018501</name>
</gene>
<organism evidence="1 2">
    <name type="scientific">Dryococelus australis</name>
    <dbReference type="NCBI Taxonomy" id="614101"/>
    <lineage>
        <taxon>Eukaryota</taxon>
        <taxon>Metazoa</taxon>
        <taxon>Ecdysozoa</taxon>
        <taxon>Arthropoda</taxon>
        <taxon>Hexapoda</taxon>
        <taxon>Insecta</taxon>
        <taxon>Pterygota</taxon>
        <taxon>Neoptera</taxon>
        <taxon>Polyneoptera</taxon>
        <taxon>Phasmatodea</taxon>
        <taxon>Verophasmatodea</taxon>
        <taxon>Anareolatae</taxon>
        <taxon>Phasmatidae</taxon>
        <taxon>Eurycanthinae</taxon>
        <taxon>Dryococelus</taxon>
    </lineage>
</organism>
<dbReference type="Proteomes" id="UP001159363">
    <property type="component" value="Chromosome 5"/>
</dbReference>
<keyword evidence="2" id="KW-1185">Reference proteome</keyword>
<protein>
    <submittedName>
        <fullName evidence="1">Uncharacterized protein</fullName>
    </submittedName>
</protein>